<feature type="transmembrane region" description="Helical" evidence="8">
    <location>
        <begin position="406"/>
        <end position="429"/>
    </location>
</feature>
<dbReference type="Gene3D" id="1.20.1740.10">
    <property type="entry name" value="Amino acid/polyamine transporter I"/>
    <property type="match status" value="1"/>
</dbReference>
<name>A0A4U0UCW7_9PEZI</name>
<feature type="transmembrane region" description="Helical" evidence="8">
    <location>
        <begin position="54"/>
        <end position="75"/>
    </location>
</feature>
<keyword evidence="2" id="KW-0813">Transport</keyword>
<sequence length="560" mass="61556">MSTPSSERKGMPNDEKGADVERQPSAPQAGTVTTVVGSGVDDVGYHRRLSKRQVMMMTFGAGIGTGLWVGTGNALKYAGPAGTAVDYTVTAFVVWLQYTAIGEMTAYRPVHGGFIRQDAEYVDRAFGFAIGINFWFEWVMIIPSEITAAISILQFWPATQSIPTAGYITIFLVTMVAANVFNVRVYGHIEYVFSWLKIIAVFAMIFFLFIMASGGVAATGGPLVFHYWKHPGAFNNGMKGVAKAFTQAGFSFGGGEHIAVIAGEMKEPRKTVKKAVYPILWRMASFFILNIWLVGMCVPYDDENLVNASGTLGSPFVIATIRAKQTWLAHTLNGFIFLSVISCGITSVYVASRSLTALSDLKLIHPYFGAKDKAGRPWLALSISVLIGGGLCYLNCNQTAIQVYNWFSSLVGISGFINWAGIFICQIRFRAALKAQGIRPDTLPFKAPLAPWAHWFGLVIIGFILACEFYISVSPIGEPGSATTFLANYLAMPLFLFDFVAYKLWYRTKFVKPAEVDFSEAKMFDEEDRLNEELASQTCVAAERNRGMVVWEKAKDLVLG</sequence>
<feature type="transmembrane region" description="Helical" evidence="8">
    <location>
        <begin position="449"/>
        <end position="473"/>
    </location>
</feature>
<dbReference type="GO" id="GO:0015171">
    <property type="term" value="F:amino acid transmembrane transporter activity"/>
    <property type="evidence" value="ECO:0007669"/>
    <property type="project" value="TreeGrafter"/>
</dbReference>
<dbReference type="AlphaFoldDB" id="A0A4U0UCW7"/>
<dbReference type="InterPro" id="IPR004841">
    <property type="entry name" value="AA-permease/SLC12A_dom"/>
</dbReference>
<accession>A0A4U0UCW7</accession>
<feature type="transmembrane region" description="Helical" evidence="8">
    <location>
        <begin position="375"/>
        <end position="394"/>
    </location>
</feature>
<dbReference type="OrthoDB" id="3900342at2759"/>
<feature type="compositionally biased region" description="Basic and acidic residues" evidence="7">
    <location>
        <begin position="1"/>
        <end position="22"/>
    </location>
</feature>
<feature type="domain" description="Amino acid permease/ SLC12A" evidence="9">
    <location>
        <begin position="54"/>
        <end position="511"/>
    </location>
</feature>
<organism evidence="10 11">
    <name type="scientific">Salinomyces thailandicus</name>
    <dbReference type="NCBI Taxonomy" id="706561"/>
    <lineage>
        <taxon>Eukaryota</taxon>
        <taxon>Fungi</taxon>
        <taxon>Dikarya</taxon>
        <taxon>Ascomycota</taxon>
        <taxon>Pezizomycotina</taxon>
        <taxon>Dothideomycetes</taxon>
        <taxon>Dothideomycetidae</taxon>
        <taxon>Mycosphaerellales</taxon>
        <taxon>Teratosphaeriaceae</taxon>
        <taxon>Salinomyces</taxon>
    </lineage>
</organism>
<evidence type="ECO:0000256" key="7">
    <source>
        <dbReference type="SAM" id="MobiDB-lite"/>
    </source>
</evidence>
<feature type="transmembrane region" description="Helical" evidence="8">
    <location>
        <begin position="485"/>
        <end position="505"/>
    </location>
</feature>
<dbReference type="EMBL" id="NAJL01000003">
    <property type="protein sequence ID" value="TKA33361.1"/>
    <property type="molecule type" value="Genomic_DNA"/>
</dbReference>
<comment type="subcellular location">
    <subcellularLocation>
        <location evidence="1">Membrane</location>
        <topology evidence="1">Multi-pass membrane protein</topology>
    </subcellularLocation>
</comment>
<dbReference type="InterPro" id="IPR050524">
    <property type="entry name" value="APC_YAT"/>
</dbReference>
<keyword evidence="4" id="KW-0029">Amino-acid transport</keyword>
<evidence type="ECO:0000259" key="9">
    <source>
        <dbReference type="Pfam" id="PF00324"/>
    </source>
</evidence>
<comment type="caution">
    <text evidence="10">The sequence shown here is derived from an EMBL/GenBank/DDBJ whole genome shotgun (WGS) entry which is preliminary data.</text>
</comment>
<dbReference type="FunFam" id="1.20.1740.10:FF:000001">
    <property type="entry name" value="Amino acid permease"/>
    <property type="match status" value="1"/>
</dbReference>
<gene>
    <name evidence="10" type="ORF">B0A50_00914</name>
</gene>
<dbReference type="PANTHER" id="PTHR43341">
    <property type="entry name" value="AMINO ACID PERMEASE"/>
    <property type="match status" value="1"/>
</dbReference>
<keyword evidence="6 8" id="KW-0472">Membrane</keyword>
<feature type="transmembrane region" description="Helical" evidence="8">
    <location>
        <begin position="198"/>
        <end position="224"/>
    </location>
</feature>
<keyword evidence="5 8" id="KW-1133">Transmembrane helix</keyword>
<keyword evidence="11" id="KW-1185">Reference proteome</keyword>
<feature type="transmembrane region" description="Helical" evidence="8">
    <location>
        <begin position="335"/>
        <end position="355"/>
    </location>
</feature>
<evidence type="ECO:0000313" key="10">
    <source>
        <dbReference type="EMBL" id="TKA33361.1"/>
    </source>
</evidence>
<evidence type="ECO:0000256" key="6">
    <source>
        <dbReference type="ARBA" id="ARBA00023136"/>
    </source>
</evidence>
<evidence type="ECO:0000256" key="2">
    <source>
        <dbReference type="ARBA" id="ARBA00022448"/>
    </source>
</evidence>
<evidence type="ECO:0000313" key="11">
    <source>
        <dbReference type="Proteomes" id="UP000308549"/>
    </source>
</evidence>
<evidence type="ECO:0000256" key="5">
    <source>
        <dbReference type="ARBA" id="ARBA00022989"/>
    </source>
</evidence>
<feature type="region of interest" description="Disordered" evidence="7">
    <location>
        <begin position="1"/>
        <end position="33"/>
    </location>
</feature>
<evidence type="ECO:0000256" key="3">
    <source>
        <dbReference type="ARBA" id="ARBA00022692"/>
    </source>
</evidence>
<dbReference type="Proteomes" id="UP000308549">
    <property type="component" value="Unassembled WGS sequence"/>
</dbReference>
<dbReference type="GO" id="GO:0016020">
    <property type="term" value="C:membrane"/>
    <property type="evidence" value="ECO:0007669"/>
    <property type="project" value="UniProtKB-SubCell"/>
</dbReference>
<dbReference type="Pfam" id="PF00324">
    <property type="entry name" value="AA_permease"/>
    <property type="match status" value="1"/>
</dbReference>
<feature type="transmembrane region" description="Helical" evidence="8">
    <location>
        <begin position="275"/>
        <end position="293"/>
    </location>
</feature>
<evidence type="ECO:0000256" key="4">
    <source>
        <dbReference type="ARBA" id="ARBA00022970"/>
    </source>
</evidence>
<feature type="transmembrane region" description="Helical" evidence="8">
    <location>
        <begin position="128"/>
        <end position="153"/>
    </location>
</feature>
<feature type="transmembrane region" description="Helical" evidence="8">
    <location>
        <begin position="165"/>
        <end position="186"/>
    </location>
</feature>
<keyword evidence="3 8" id="KW-0812">Transmembrane</keyword>
<evidence type="ECO:0000256" key="8">
    <source>
        <dbReference type="SAM" id="Phobius"/>
    </source>
</evidence>
<dbReference type="PIRSF" id="PIRSF006060">
    <property type="entry name" value="AA_transporter"/>
    <property type="match status" value="1"/>
</dbReference>
<protein>
    <recommendedName>
        <fullName evidence="9">Amino acid permease/ SLC12A domain-containing protein</fullName>
    </recommendedName>
</protein>
<reference evidence="10 11" key="1">
    <citation type="submission" date="2017-03" db="EMBL/GenBank/DDBJ databases">
        <title>Genomes of endolithic fungi from Antarctica.</title>
        <authorList>
            <person name="Coleine C."/>
            <person name="Masonjones S."/>
            <person name="Stajich J.E."/>
        </authorList>
    </citation>
    <scope>NUCLEOTIDE SEQUENCE [LARGE SCALE GENOMIC DNA]</scope>
    <source>
        <strain evidence="10 11">CCFEE 6315</strain>
    </source>
</reference>
<evidence type="ECO:0000256" key="1">
    <source>
        <dbReference type="ARBA" id="ARBA00004141"/>
    </source>
</evidence>
<dbReference type="PANTHER" id="PTHR43341:SF1">
    <property type="entry name" value="GENERAL AMINO-ACID PERMEASE GAP1"/>
    <property type="match status" value="1"/>
</dbReference>
<proteinExistence type="predicted"/>